<evidence type="ECO:0000256" key="10">
    <source>
        <dbReference type="SAM" id="Phobius"/>
    </source>
</evidence>
<dbReference type="Proteomes" id="UP000261540">
    <property type="component" value="Unplaced"/>
</dbReference>
<accession>A0A3B3RDW5</accession>
<feature type="transmembrane region" description="Helical" evidence="10">
    <location>
        <begin position="37"/>
        <end position="59"/>
    </location>
</feature>
<feature type="transmembrane region" description="Helical" evidence="10">
    <location>
        <begin position="239"/>
        <end position="263"/>
    </location>
</feature>
<dbReference type="PRINTS" id="PR01148">
    <property type="entry name" value="EDG2RECEPTOR"/>
</dbReference>
<dbReference type="PROSITE" id="PS00237">
    <property type="entry name" value="G_PROTEIN_RECEP_F1_1"/>
    <property type="match status" value="1"/>
</dbReference>
<dbReference type="GO" id="GO:0005886">
    <property type="term" value="C:plasma membrane"/>
    <property type="evidence" value="ECO:0007669"/>
    <property type="project" value="UniProtKB-SubCell"/>
</dbReference>
<evidence type="ECO:0000256" key="8">
    <source>
        <dbReference type="ARBA" id="ARBA00023224"/>
    </source>
</evidence>
<feature type="transmembrane region" description="Helical" evidence="10">
    <location>
        <begin position="66"/>
        <end position="89"/>
    </location>
</feature>
<feature type="domain" description="G-protein coupled receptors family 1 profile" evidence="11">
    <location>
        <begin position="48"/>
        <end position="292"/>
    </location>
</feature>
<organism evidence="12 13">
    <name type="scientific">Paramormyrops kingsleyae</name>
    <dbReference type="NCBI Taxonomy" id="1676925"/>
    <lineage>
        <taxon>Eukaryota</taxon>
        <taxon>Metazoa</taxon>
        <taxon>Chordata</taxon>
        <taxon>Craniata</taxon>
        <taxon>Vertebrata</taxon>
        <taxon>Euteleostomi</taxon>
        <taxon>Actinopterygii</taxon>
        <taxon>Neopterygii</taxon>
        <taxon>Teleostei</taxon>
        <taxon>Osteoglossocephala</taxon>
        <taxon>Osteoglossomorpha</taxon>
        <taxon>Osteoglossiformes</taxon>
        <taxon>Mormyridae</taxon>
        <taxon>Paramormyrops</taxon>
    </lineage>
</organism>
<dbReference type="STRING" id="1676925.ENSPKIP00000016569"/>
<dbReference type="PRINTS" id="PR00237">
    <property type="entry name" value="GPCRRHODOPSN"/>
</dbReference>
<evidence type="ECO:0000256" key="3">
    <source>
        <dbReference type="ARBA" id="ARBA00022692"/>
    </source>
</evidence>
<dbReference type="InterPro" id="IPR002277">
    <property type="entry name" value="LPA_rcpt_EDG2"/>
</dbReference>
<dbReference type="PANTHER" id="PTHR22750">
    <property type="entry name" value="G-PROTEIN COUPLED RECEPTOR"/>
    <property type="match status" value="1"/>
</dbReference>
<proteinExistence type="inferred from homology"/>
<dbReference type="AlphaFoldDB" id="A0A3B3RDW5"/>
<dbReference type="InterPro" id="IPR000276">
    <property type="entry name" value="GPCR_Rhodpsn"/>
</dbReference>
<comment type="subcellular location">
    <subcellularLocation>
        <location evidence="1">Cell membrane</location>
        <topology evidence="1">Multi-pass membrane protein</topology>
    </subcellularLocation>
</comment>
<evidence type="ECO:0000256" key="1">
    <source>
        <dbReference type="ARBA" id="ARBA00004651"/>
    </source>
</evidence>
<dbReference type="GO" id="GO:0070915">
    <property type="term" value="F:lysophosphatidic acid receptor activity"/>
    <property type="evidence" value="ECO:0007669"/>
    <property type="project" value="InterPro"/>
</dbReference>
<keyword evidence="6 10" id="KW-0472">Membrane</keyword>
<dbReference type="Gene3D" id="1.20.1070.10">
    <property type="entry name" value="Rhodopsin 7-helix transmembrane proteins"/>
    <property type="match status" value="1"/>
</dbReference>
<keyword evidence="4 10" id="KW-1133">Transmembrane helix</keyword>
<evidence type="ECO:0000256" key="5">
    <source>
        <dbReference type="ARBA" id="ARBA00023040"/>
    </source>
</evidence>
<evidence type="ECO:0000313" key="13">
    <source>
        <dbReference type="Proteomes" id="UP000261540"/>
    </source>
</evidence>
<evidence type="ECO:0000256" key="7">
    <source>
        <dbReference type="ARBA" id="ARBA00023170"/>
    </source>
</evidence>
<keyword evidence="2" id="KW-1003">Cell membrane</keyword>
<evidence type="ECO:0000259" key="11">
    <source>
        <dbReference type="PROSITE" id="PS50262"/>
    </source>
</evidence>
<keyword evidence="5 9" id="KW-0297">G-protein coupled receptor</keyword>
<dbReference type="OrthoDB" id="9863803at2759"/>
<feature type="transmembrane region" description="Helical" evidence="10">
    <location>
        <begin position="109"/>
        <end position="126"/>
    </location>
</feature>
<evidence type="ECO:0000256" key="2">
    <source>
        <dbReference type="ARBA" id="ARBA00022475"/>
    </source>
</evidence>
<sequence length="352" mass="40009">MANNISCDRNQSMAAFYDLHQKELNWTDTQLVVVRSFGSLLCSFILASNGLAVAAVVINRKFHFPFYYLLANLAASDFLAGIAYIYLMFNTGQVSRTLTVNMYFVRQGLLDISFSASLANLLIIALERYIAIMSWRLHSGLTKRRVSLLIMLVWAVALFLAAVPSLGWNCLCNLEDCSALAPIFSKSYLVFWSLSNLVVFLVMVVIYTRMYAYVKRKTVALSPNTSLNRRRMPIKFIKTVMTVLGAFVICWTPGLVILLMDGINCQKCQVLKFKTWFLLLATLNSVMNPIIYSYKDKDMWRTIKNIICSLACLRHRGRPRNSQRGLKPHSDTLPIQEMGIESQCSVEEKLQD</sequence>
<feature type="transmembrane region" description="Helical" evidence="10">
    <location>
        <begin position="146"/>
        <end position="168"/>
    </location>
</feature>
<reference evidence="12" key="2">
    <citation type="submission" date="2025-09" db="UniProtKB">
        <authorList>
            <consortium name="Ensembl"/>
        </authorList>
    </citation>
    <scope>IDENTIFICATION</scope>
</reference>
<keyword evidence="13" id="KW-1185">Reference proteome</keyword>
<dbReference type="SUPFAM" id="SSF81321">
    <property type="entry name" value="Family A G protein-coupled receptor-like"/>
    <property type="match status" value="1"/>
</dbReference>
<evidence type="ECO:0000313" key="12">
    <source>
        <dbReference type="Ensembl" id="ENSPKIP00000016569.1"/>
    </source>
</evidence>
<feature type="transmembrane region" description="Helical" evidence="10">
    <location>
        <begin position="275"/>
        <end position="294"/>
    </location>
</feature>
<keyword evidence="7 9" id="KW-0675">Receptor</keyword>
<evidence type="ECO:0000256" key="4">
    <source>
        <dbReference type="ARBA" id="ARBA00022989"/>
    </source>
</evidence>
<dbReference type="Ensembl" id="ENSPKIT00000041064.1">
    <property type="protein sequence ID" value="ENSPKIP00000016569.1"/>
    <property type="gene ID" value="ENSPKIG00000002840.1"/>
</dbReference>
<name>A0A3B3RDW5_9TELE</name>
<evidence type="ECO:0000256" key="6">
    <source>
        <dbReference type="ARBA" id="ARBA00023136"/>
    </source>
</evidence>
<dbReference type="Pfam" id="PF00001">
    <property type="entry name" value="7tm_1"/>
    <property type="match status" value="1"/>
</dbReference>
<reference evidence="12" key="1">
    <citation type="submission" date="2025-08" db="UniProtKB">
        <authorList>
            <consortium name="Ensembl"/>
        </authorList>
    </citation>
    <scope>IDENTIFICATION</scope>
</reference>
<keyword evidence="8 9" id="KW-0807">Transducer</keyword>
<dbReference type="PROSITE" id="PS50262">
    <property type="entry name" value="G_PROTEIN_RECEP_F1_2"/>
    <property type="match status" value="1"/>
</dbReference>
<feature type="transmembrane region" description="Helical" evidence="10">
    <location>
        <begin position="188"/>
        <end position="207"/>
    </location>
</feature>
<evidence type="ECO:0000256" key="9">
    <source>
        <dbReference type="RuleBase" id="RU000688"/>
    </source>
</evidence>
<keyword evidence="3 9" id="KW-0812">Transmembrane</keyword>
<dbReference type="GeneTree" id="ENSGT01120000271896"/>
<dbReference type="InterPro" id="IPR017452">
    <property type="entry name" value="GPCR_Rhodpsn_7TM"/>
</dbReference>
<comment type="similarity">
    <text evidence="9">Belongs to the G-protein coupled receptor 1 family.</text>
</comment>
<protein>
    <submittedName>
        <fullName evidence="12">Lysophosphatidic acid receptor 3</fullName>
    </submittedName>
</protein>